<dbReference type="EMBL" id="JBHSPB010000019">
    <property type="protein sequence ID" value="MFC5723600.1"/>
    <property type="molecule type" value="Genomic_DNA"/>
</dbReference>
<name>A0ABW0ZB33_9ACTN</name>
<proteinExistence type="predicted"/>
<dbReference type="RefSeq" id="WP_390319912.1">
    <property type="nucleotide sequence ID" value="NZ_JBHSPB010000019.1"/>
</dbReference>
<feature type="transmembrane region" description="Helical" evidence="1">
    <location>
        <begin position="198"/>
        <end position="216"/>
    </location>
</feature>
<feature type="transmembrane region" description="Helical" evidence="1">
    <location>
        <begin position="385"/>
        <end position="409"/>
    </location>
</feature>
<evidence type="ECO:0000313" key="3">
    <source>
        <dbReference type="Proteomes" id="UP001596083"/>
    </source>
</evidence>
<gene>
    <name evidence="2" type="ORF">ACFP1Z_25900</name>
</gene>
<feature type="transmembrane region" description="Helical" evidence="1">
    <location>
        <begin position="35"/>
        <end position="59"/>
    </location>
</feature>
<accession>A0ABW0ZB33</accession>
<keyword evidence="1" id="KW-1133">Transmembrane helix</keyword>
<dbReference type="Proteomes" id="UP001596083">
    <property type="component" value="Unassembled WGS sequence"/>
</dbReference>
<feature type="transmembrane region" description="Helical" evidence="1">
    <location>
        <begin position="415"/>
        <end position="437"/>
    </location>
</feature>
<feature type="transmembrane region" description="Helical" evidence="1">
    <location>
        <begin position="237"/>
        <end position="261"/>
    </location>
</feature>
<organism evidence="2 3">
    <name type="scientific">Streptomyces gamaensis</name>
    <dbReference type="NCBI Taxonomy" id="1763542"/>
    <lineage>
        <taxon>Bacteria</taxon>
        <taxon>Bacillati</taxon>
        <taxon>Actinomycetota</taxon>
        <taxon>Actinomycetes</taxon>
        <taxon>Kitasatosporales</taxon>
        <taxon>Streptomycetaceae</taxon>
        <taxon>Streptomyces</taxon>
    </lineage>
</organism>
<feature type="transmembrane region" description="Helical" evidence="1">
    <location>
        <begin position="103"/>
        <end position="121"/>
    </location>
</feature>
<dbReference type="InterPro" id="IPR036259">
    <property type="entry name" value="MFS_trans_sf"/>
</dbReference>
<feature type="transmembrane region" description="Helical" evidence="1">
    <location>
        <begin position="267"/>
        <end position="286"/>
    </location>
</feature>
<comment type="caution">
    <text evidence="2">The sequence shown here is derived from an EMBL/GenBank/DDBJ whole genome shotgun (WGS) entry which is preliminary data.</text>
</comment>
<protein>
    <submittedName>
        <fullName evidence="2">MFS transporter</fullName>
    </submittedName>
</protein>
<keyword evidence="1" id="KW-0472">Membrane</keyword>
<evidence type="ECO:0000256" key="1">
    <source>
        <dbReference type="SAM" id="Phobius"/>
    </source>
</evidence>
<feature type="transmembrane region" description="Helical" evidence="1">
    <location>
        <begin position="298"/>
        <end position="319"/>
    </location>
</feature>
<dbReference type="SUPFAM" id="SSF103473">
    <property type="entry name" value="MFS general substrate transporter"/>
    <property type="match status" value="1"/>
</dbReference>
<feature type="transmembrane region" description="Helical" evidence="1">
    <location>
        <begin position="71"/>
        <end position="91"/>
    </location>
</feature>
<keyword evidence="1" id="KW-0812">Transmembrane</keyword>
<reference evidence="3" key="1">
    <citation type="journal article" date="2019" name="Int. J. Syst. Evol. Microbiol.">
        <title>The Global Catalogue of Microorganisms (GCM) 10K type strain sequencing project: providing services to taxonomists for standard genome sequencing and annotation.</title>
        <authorList>
            <consortium name="The Broad Institute Genomics Platform"/>
            <consortium name="The Broad Institute Genome Sequencing Center for Infectious Disease"/>
            <person name="Wu L."/>
            <person name="Ma J."/>
        </authorList>
    </citation>
    <scope>NUCLEOTIDE SEQUENCE [LARGE SCALE GENOMIC DNA]</scope>
    <source>
        <strain evidence="3">CGMCC 4.7304</strain>
    </source>
</reference>
<sequence>MTIEAVPSRPGSEPWEPEDPLFWERAGRHIARRNLLLSTAAEHLAFSVWGMWSVLVLFLSPGTGLPLTAGGRFLLVGAPLLAGGLLRLPYARATARLGARDRTVLATALLLVPASAAVYAVQRPGTPLWALVLVAATAGVGGADCPSARGPAAAHPRRLRGRARAFAVRGAFSGLAGVQLAGLLVLVCAGTAHPAAVAAVYLPLAALVAVVAALRMDDLPPVRAVPGARRVGTARAWWPALLRAATLGTFLGCGAACGLVLQSRFGTGAVAAAAWAVAGPLLGTAARPAAARYARARGAARATVLGLLALAAASAVLLIASAKGWFTLFAVAFTALVAVGGAADGAARPLLVALAARQAEETVLGGGDAARAFSRARRLARTADGAGTAAGALGGAAVVLLLMAGYGTAAPGSSGMAVCWALLGFYAACVGVTWAVWLRHEHLGAAPAGELPGTSRA</sequence>
<keyword evidence="3" id="KW-1185">Reference proteome</keyword>
<evidence type="ECO:0000313" key="2">
    <source>
        <dbReference type="EMBL" id="MFC5723600.1"/>
    </source>
</evidence>
<dbReference type="Gene3D" id="1.20.1250.20">
    <property type="entry name" value="MFS general substrate transporter like domains"/>
    <property type="match status" value="1"/>
</dbReference>
<feature type="transmembrane region" description="Helical" evidence="1">
    <location>
        <begin position="325"/>
        <end position="347"/>
    </location>
</feature>
<feature type="transmembrane region" description="Helical" evidence="1">
    <location>
        <begin position="127"/>
        <end position="145"/>
    </location>
</feature>
<feature type="transmembrane region" description="Helical" evidence="1">
    <location>
        <begin position="166"/>
        <end position="192"/>
    </location>
</feature>